<keyword evidence="2" id="KW-1185">Reference proteome</keyword>
<organism evidence="1 2">
    <name type="scientific">Afipia clevelandensis ATCC 49720</name>
    <dbReference type="NCBI Taxonomy" id="883079"/>
    <lineage>
        <taxon>Bacteria</taxon>
        <taxon>Pseudomonadati</taxon>
        <taxon>Pseudomonadota</taxon>
        <taxon>Alphaproteobacteria</taxon>
        <taxon>Hyphomicrobiales</taxon>
        <taxon>Nitrobacteraceae</taxon>
        <taxon>Afipia</taxon>
    </lineage>
</organism>
<dbReference type="EMBL" id="AGWY01000002">
    <property type="protein sequence ID" value="EKS42401.1"/>
    <property type="molecule type" value="Genomic_DNA"/>
</dbReference>
<protein>
    <recommendedName>
        <fullName evidence="3">Helix-turn-helix domain-containing protein</fullName>
    </recommendedName>
</protein>
<accession>K8PLE4</accession>
<dbReference type="RefSeq" id="WP_002711432.1">
    <property type="nucleotide sequence ID" value="NZ_KB375281.1"/>
</dbReference>
<dbReference type="SUPFAM" id="SSF46785">
    <property type="entry name" value="Winged helix' DNA-binding domain"/>
    <property type="match status" value="1"/>
</dbReference>
<proteinExistence type="predicted"/>
<dbReference type="InterPro" id="IPR036390">
    <property type="entry name" value="WH_DNA-bd_sf"/>
</dbReference>
<dbReference type="Proteomes" id="UP000001095">
    <property type="component" value="Unassembled WGS sequence"/>
</dbReference>
<comment type="caution">
    <text evidence="1">The sequence shown here is derived from an EMBL/GenBank/DDBJ whole genome shotgun (WGS) entry which is preliminary data.</text>
</comment>
<gene>
    <name evidence="1" type="ORF">HMPREF9696_00566</name>
</gene>
<evidence type="ECO:0000313" key="2">
    <source>
        <dbReference type="Proteomes" id="UP000001095"/>
    </source>
</evidence>
<evidence type="ECO:0008006" key="3">
    <source>
        <dbReference type="Google" id="ProtNLM"/>
    </source>
</evidence>
<name>K8PLE4_9BRAD</name>
<reference evidence="1 2" key="1">
    <citation type="submission" date="2012-04" db="EMBL/GenBank/DDBJ databases">
        <title>The Genome Sequence of Afipia clevelandensis ATCC 49720.</title>
        <authorList>
            <consortium name="The Broad Institute Genome Sequencing Platform"/>
            <person name="Earl A."/>
            <person name="Ward D."/>
            <person name="Feldgarden M."/>
            <person name="Gevers D."/>
            <person name="Huys G."/>
            <person name="Walker B."/>
            <person name="Young S.K."/>
            <person name="Zeng Q."/>
            <person name="Gargeya S."/>
            <person name="Fitzgerald M."/>
            <person name="Haas B."/>
            <person name="Abouelleil A."/>
            <person name="Alvarado L."/>
            <person name="Arachchi H.M."/>
            <person name="Berlin A."/>
            <person name="Chapman S.B."/>
            <person name="Goldberg J."/>
            <person name="Griggs A."/>
            <person name="Gujja S."/>
            <person name="Hansen M."/>
            <person name="Howarth C."/>
            <person name="Imamovic A."/>
            <person name="Larimer J."/>
            <person name="McCowen C."/>
            <person name="Montmayeur A."/>
            <person name="Murphy C."/>
            <person name="Neiman D."/>
            <person name="Pearson M."/>
            <person name="Priest M."/>
            <person name="Roberts A."/>
            <person name="Saif S."/>
            <person name="Shea T."/>
            <person name="Sisk P."/>
            <person name="Sykes S."/>
            <person name="Wortman J."/>
            <person name="Nusbaum C."/>
            <person name="Birren B."/>
        </authorList>
    </citation>
    <scope>NUCLEOTIDE SEQUENCE [LARGE SCALE GENOMIC DNA]</scope>
    <source>
        <strain evidence="1 2">ATCC 49720</strain>
    </source>
</reference>
<evidence type="ECO:0000313" key="1">
    <source>
        <dbReference type="EMBL" id="EKS42401.1"/>
    </source>
</evidence>
<dbReference type="AlphaFoldDB" id="K8PLE4"/>
<dbReference type="OrthoDB" id="9812210at2"/>
<dbReference type="PATRIC" id="fig|883079.3.peg.586"/>
<sequence>MDSLITAAARALATGDPLGALNRVALRDDPPALALRGLAMAQLGDLAKARTLLQKAARAFGPREAVARARCVVAEAEIALVSRDVIEGHLGWSAKALDDARAVLERHGDRINAGHARQLEIRRLLLIGHLDEAERATTGLDPAALPPAWRAAHELTVAGLAMRRLRIKNARAALARAERAAREARIPALITEVESASRVLDTPAARLITRCEECPLLLAEVETLLASKTFIVDACRYAVRQAGTTIPLATRPVLFTLARTLAEAWPNDASRNELLVRAFRAKHADDSHRARLRVEIGRLRKALRPLADIAATKDGFALIPNSARKVAVLTTPVEEEHAAVLAFLADGESWSSSALALALGASQRTVQRALDELAMAGKVQSFGRARARRWMTPPAAGFTTALLLPAALPGD</sequence>
<dbReference type="HOGENOM" id="CLU_056502_0_0_5"/>